<accession>A0ABP6MPJ2</accession>
<dbReference type="EMBL" id="BAAAUT010000006">
    <property type="protein sequence ID" value="GAA3121541.1"/>
    <property type="molecule type" value="Genomic_DNA"/>
</dbReference>
<proteinExistence type="predicted"/>
<evidence type="ECO:0000313" key="2">
    <source>
        <dbReference type="EMBL" id="GAA3121541.1"/>
    </source>
</evidence>
<name>A0ABP6MPJ2_9ACTN</name>
<evidence type="ECO:0000313" key="3">
    <source>
        <dbReference type="Proteomes" id="UP001500320"/>
    </source>
</evidence>
<dbReference type="Proteomes" id="UP001500320">
    <property type="component" value="Unassembled WGS sequence"/>
</dbReference>
<reference evidence="3" key="1">
    <citation type="journal article" date="2019" name="Int. J. Syst. Evol. Microbiol.">
        <title>The Global Catalogue of Microorganisms (GCM) 10K type strain sequencing project: providing services to taxonomists for standard genome sequencing and annotation.</title>
        <authorList>
            <consortium name="The Broad Institute Genomics Platform"/>
            <consortium name="The Broad Institute Genome Sequencing Center for Infectious Disease"/>
            <person name="Wu L."/>
            <person name="Ma J."/>
        </authorList>
    </citation>
    <scope>NUCLEOTIDE SEQUENCE [LARGE SCALE GENOMIC DNA]</scope>
    <source>
        <strain evidence="3">JCM 9373</strain>
    </source>
</reference>
<gene>
    <name evidence="2" type="ORF">GCM10010466_10570</name>
</gene>
<protein>
    <submittedName>
        <fullName evidence="2">Uncharacterized protein</fullName>
    </submittedName>
</protein>
<feature type="region of interest" description="Disordered" evidence="1">
    <location>
        <begin position="68"/>
        <end position="99"/>
    </location>
</feature>
<feature type="compositionally biased region" description="Basic and acidic residues" evidence="1">
    <location>
        <begin position="68"/>
        <end position="77"/>
    </location>
</feature>
<sequence length="99" mass="10566">MVHRKPLLVPCRRFGRASLGLGRSGQVGDVLLGPETLRDQRHSLRVTTVQKQLVPGLCEFLGQSETKTVRRSGDQNRRHGAAFLCGGPGPAPGRAPGGS</sequence>
<comment type="caution">
    <text evidence="2">The sequence shown here is derived from an EMBL/GenBank/DDBJ whole genome shotgun (WGS) entry which is preliminary data.</text>
</comment>
<evidence type="ECO:0000256" key="1">
    <source>
        <dbReference type="SAM" id="MobiDB-lite"/>
    </source>
</evidence>
<keyword evidence="3" id="KW-1185">Reference proteome</keyword>
<organism evidence="2 3">
    <name type="scientific">Planomonospora alba</name>
    <dbReference type="NCBI Taxonomy" id="161354"/>
    <lineage>
        <taxon>Bacteria</taxon>
        <taxon>Bacillati</taxon>
        <taxon>Actinomycetota</taxon>
        <taxon>Actinomycetes</taxon>
        <taxon>Streptosporangiales</taxon>
        <taxon>Streptosporangiaceae</taxon>
        <taxon>Planomonospora</taxon>
    </lineage>
</organism>